<evidence type="ECO:0000313" key="2">
    <source>
        <dbReference type="Proteomes" id="UP000823921"/>
    </source>
</evidence>
<sequence>MVGIMEWKVEKGRRVRLERDWLLGLPCQRATVPVGEGMRERARLRRVTRGARELVRAGVRRVLTQAGFPCWEELKEAGLRPVETEAFCQMLAPSLALAALRCRDRRPERSAVLLSGPGVSPALFRAAEQLCPQVRDLAVDAGEAGEELAAWLRAEFGAAVRPPDGVEADVTLCFGPSPAAGETVFRLYGPTPDLAGFRPAVRGVELPAGLDRLPLLALLWEEGRIGGERLNVLPPNTKLLT</sequence>
<name>A0A9D2MMW9_9FIRM</name>
<evidence type="ECO:0000313" key="1">
    <source>
        <dbReference type="EMBL" id="HJB81142.1"/>
    </source>
</evidence>
<gene>
    <name evidence="1" type="ORF">H9712_09150</name>
</gene>
<reference evidence="1" key="1">
    <citation type="journal article" date="2021" name="PeerJ">
        <title>Extensive microbial diversity within the chicken gut microbiome revealed by metagenomics and culture.</title>
        <authorList>
            <person name="Gilroy R."/>
            <person name="Ravi A."/>
            <person name="Getino M."/>
            <person name="Pursley I."/>
            <person name="Horton D.L."/>
            <person name="Alikhan N.F."/>
            <person name="Baker D."/>
            <person name="Gharbi K."/>
            <person name="Hall N."/>
            <person name="Watson M."/>
            <person name="Adriaenssens E.M."/>
            <person name="Foster-Nyarko E."/>
            <person name="Jarju S."/>
            <person name="Secka A."/>
            <person name="Antonio M."/>
            <person name="Oren A."/>
            <person name="Chaudhuri R.R."/>
            <person name="La Ragione R."/>
            <person name="Hildebrand F."/>
            <person name="Pallen M.J."/>
        </authorList>
    </citation>
    <scope>NUCLEOTIDE SEQUENCE</scope>
    <source>
        <strain evidence="1">CHK192-8294</strain>
    </source>
</reference>
<reference evidence="1" key="2">
    <citation type="submission" date="2021-04" db="EMBL/GenBank/DDBJ databases">
        <authorList>
            <person name="Gilroy R."/>
        </authorList>
    </citation>
    <scope>NUCLEOTIDE SEQUENCE</scope>
    <source>
        <strain evidence="1">CHK192-8294</strain>
    </source>
</reference>
<dbReference type="AlphaFoldDB" id="A0A9D2MMW9"/>
<dbReference type="Proteomes" id="UP000823921">
    <property type="component" value="Unassembled WGS sequence"/>
</dbReference>
<protein>
    <submittedName>
        <fullName evidence="1">Uncharacterized protein</fullName>
    </submittedName>
</protein>
<dbReference type="EMBL" id="DWXO01000087">
    <property type="protein sequence ID" value="HJB81142.1"/>
    <property type="molecule type" value="Genomic_DNA"/>
</dbReference>
<accession>A0A9D2MMW9</accession>
<proteinExistence type="predicted"/>
<comment type="caution">
    <text evidence="1">The sequence shown here is derived from an EMBL/GenBank/DDBJ whole genome shotgun (WGS) entry which is preliminary data.</text>
</comment>
<organism evidence="1 2">
    <name type="scientific">Candidatus Flavonifractor intestinigallinarum</name>
    <dbReference type="NCBI Taxonomy" id="2838586"/>
    <lineage>
        <taxon>Bacteria</taxon>
        <taxon>Bacillati</taxon>
        <taxon>Bacillota</taxon>
        <taxon>Clostridia</taxon>
        <taxon>Eubacteriales</taxon>
        <taxon>Oscillospiraceae</taxon>
        <taxon>Flavonifractor</taxon>
    </lineage>
</organism>